<evidence type="ECO:0000256" key="1">
    <source>
        <dbReference type="ARBA" id="ARBA00023125"/>
    </source>
</evidence>
<feature type="DNA-binding region" description="H-T-H motif" evidence="2">
    <location>
        <begin position="37"/>
        <end position="56"/>
    </location>
</feature>
<evidence type="ECO:0000259" key="3">
    <source>
        <dbReference type="PROSITE" id="PS50977"/>
    </source>
</evidence>
<dbReference type="Proteomes" id="UP000253508">
    <property type="component" value="Unassembled WGS sequence"/>
</dbReference>
<feature type="domain" description="HTH tetR-type" evidence="3">
    <location>
        <begin position="14"/>
        <end position="74"/>
    </location>
</feature>
<dbReference type="Pfam" id="PF00440">
    <property type="entry name" value="TetR_N"/>
    <property type="match status" value="1"/>
</dbReference>
<evidence type="ECO:0000313" key="5">
    <source>
        <dbReference type="Proteomes" id="UP000253508"/>
    </source>
</evidence>
<gene>
    <name evidence="4" type="ORF">DTO57_03160</name>
</gene>
<dbReference type="SUPFAM" id="SSF46689">
    <property type="entry name" value="Homeodomain-like"/>
    <property type="match status" value="1"/>
</dbReference>
<evidence type="ECO:0000256" key="2">
    <source>
        <dbReference type="PROSITE-ProRule" id="PRU00335"/>
    </source>
</evidence>
<name>A0A367Y9H7_9MICO</name>
<evidence type="ECO:0000313" key="4">
    <source>
        <dbReference type="EMBL" id="RCK61641.1"/>
    </source>
</evidence>
<dbReference type="InterPro" id="IPR009057">
    <property type="entry name" value="Homeodomain-like_sf"/>
</dbReference>
<dbReference type="RefSeq" id="WP_114116745.1">
    <property type="nucleotide sequence ID" value="NZ_BMHU01000001.1"/>
</dbReference>
<comment type="caution">
    <text evidence="4">The sequence shown here is derived from an EMBL/GenBank/DDBJ whole genome shotgun (WGS) entry which is preliminary data.</text>
</comment>
<keyword evidence="5" id="KW-1185">Reference proteome</keyword>
<keyword evidence="1 2" id="KW-0238">DNA-binding</keyword>
<reference evidence="4 5" key="1">
    <citation type="submission" date="2018-07" db="EMBL/GenBank/DDBJ databases">
        <title>Microbacterium endoborsara sp. nov., a novel actinobacterium isolated from Borszczowia aralocaspica.</title>
        <authorList>
            <person name="An D."/>
        </authorList>
    </citation>
    <scope>NUCLEOTIDE SEQUENCE [LARGE SCALE GENOMIC DNA]</scope>
    <source>
        <strain evidence="4 5">C1.15228</strain>
    </source>
</reference>
<protein>
    <submittedName>
        <fullName evidence="4">TetR/AcrR family transcriptional regulator</fullName>
    </submittedName>
</protein>
<sequence>MSESAPNARERRRANAVAEATAFAQARTIEHGLASFTIEDICEAAGFSRRTFFNYFASKEDAVLGILQTRDRDDDIEAAFIASRGDLIDDLVTLSVARWTRQAVPLADAATVGAAIKSEPKILTRMLSHIHDSEQGATALIEQREGYEAGDPRAVTAALIFGTFMRMTFDEGITAGQHASFEDILRARVQLARALFTSTESPS</sequence>
<dbReference type="EMBL" id="QORO01000001">
    <property type="protein sequence ID" value="RCK61641.1"/>
    <property type="molecule type" value="Genomic_DNA"/>
</dbReference>
<dbReference type="AlphaFoldDB" id="A0A367Y9H7"/>
<dbReference type="OrthoDB" id="8688418at2"/>
<dbReference type="GO" id="GO:0003677">
    <property type="term" value="F:DNA binding"/>
    <property type="evidence" value="ECO:0007669"/>
    <property type="project" value="UniProtKB-UniRule"/>
</dbReference>
<dbReference type="PROSITE" id="PS50977">
    <property type="entry name" value="HTH_TETR_2"/>
    <property type="match status" value="1"/>
</dbReference>
<organism evidence="4 5">
    <name type="scientific">Microbacterium sorbitolivorans</name>
    <dbReference type="NCBI Taxonomy" id="1867410"/>
    <lineage>
        <taxon>Bacteria</taxon>
        <taxon>Bacillati</taxon>
        <taxon>Actinomycetota</taxon>
        <taxon>Actinomycetes</taxon>
        <taxon>Micrococcales</taxon>
        <taxon>Microbacteriaceae</taxon>
        <taxon>Microbacterium</taxon>
    </lineage>
</organism>
<proteinExistence type="predicted"/>
<dbReference type="InterPro" id="IPR001647">
    <property type="entry name" value="HTH_TetR"/>
</dbReference>
<accession>A0A367Y9H7</accession>
<dbReference type="Gene3D" id="1.10.357.10">
    <property type="entry name" value="Tetracycline Repressor, domain 2"/>
    <property type="match status" value="1"/>
</dbReference>